<dbReference type="GO" id="GO:0106435">
    <property type="term" value="F:carboxylesterase activity"/>
    <property type="evidence" value="ECO:0007669"/>
    <property type="project" value="UniProtKB-EC"/>
</dbReference>
<dbReference type="EMBL" id="CAJRAY010000018">
    <property type="protein sequence ID" value="CAG5080175.1"/>
    <property type="molecule type" value="Genomic_DNA"/>
</dbReference>
<dbReference type="Pfam" id="PF07859">
    <property type="entry name" value="Abhydrolase_3"/>
    <property type="match status" value="1"/>
</dbReference>
<reference evidence="3 4" key="1">
    <citation type="submission" date="2021-04" db="EMBL/GenBank/DDBJ databases">
        <authorList>
            <person name="Rakotoarivonina H."/>
        </authorList>
    </citation>
    <scope>NUCLEOTIDE SEQUENCE [LARGE SCALE GENOMIC DNA]</scope>
    <source>
        <strain evidence="3 4">XE</strain>
    </source>
</reference>
<proteinExistence type="predicted"/>
<dbReference type="PANTHER" id="PTHR48081:SF8">
    <property type="entry name" value="ALPHA_BETA HYDROLASE FOLD-3 DOMAIN-CONTAINING PROTEIN-RELATED"/>
    <property type="match status" value="1"/>
</dbReference>
<feature type="domain" description="Alpha/beta hydrolase fold-3" evidence="2">
    <location>
        <begin position="119"/>
        <end position="341"/>
    </location>
</feature>
<sequence length="367" mass="41196">MTYEQLLTALRQKARTEQRDGYEFIVKPIPDSEEGWGELDPRVLQVHQETAARMQGQTFPPVPEDPVEFAQMMRKMMGWENRDVTGGAVKTECREIEGSETKIPVRIYTPPVEGKRPAVVFFHGGGFIGGSLKTVENPCKCLAYHAGAVVVSVDYRLAPEHPYPAGLTDCFDAVRWVHDHADELGVDPEQIAVAGDSAGGNLSTVCALMDRDKQTNLIQYQVLIYPTVNMAGAEVEGYKWSLDNYEIRNHREYIERALGFMGSGERKGPQLHDLYLQGRAEVTDPYMSPLLADLHGMPDTLIITGEFDFLRFENEAYARKLARSGVNTTVIQYNGVDHAFMDKIGQYPQAEDCMTEIAKGVRRRFGR</sequence>
<name>A0ABN7RPJ7_THEXY</name>
<dbReference type="InterPro" id="IPR050300">
    <property type="entry name" value="GDXG_lipolytic_enzyme"/>
</dbReference>
<organism evidence="3 4">
    <name type="scientific">Thermobacillus xylanilyticus</name>
    <dbReference type="NCBI Taxonomy" id="76633"/>
    <lineage>
        <taxon>Bacteria</taxon>
        <taxon>Bacillati</taxon>
        <taxon>Bacillota</taxon>
        <taxon>Bacilli</taxon>
        <taxon>Bacillales</taxon>
        <taxon>Paenibacillaceae</taxon>
        <taxon>Thermobacillus</taxon>
    </lineage>
</organism>
<evidence type="ECO:0000256" key="1">
    <source>
        <dbReference type="ARBA" id="ARBA00022801"/>
    </source>
</evidence>
<dbReference type="RefSeq" id="WP_213483559.1">
    <property type="nucleotide sequence ID" value="NZ_CAJRAY010000018.1"/>
</dbReference>
<evidence type="ECO:0000313" key="3">
    <source>
        <dbReference type="EMBL" id="CAG5080175.1"/>
    </source>
</evidence>
<keyword evidence="1 3" id="KW-0378">Hydrolase</keyword>
<dbReference type="InterPro" id="IPR029058">
    <property type="entry name" value="AB_hydrolase_fold"/>
</dbReference>
<comment type="caution">
    <text evidence="3">The sequence shown here is derived from an EMBL/GenBank/DDBJ whole genome shotgun (WGS) entry which is preliminary data.</text>
</comment>
<evidence type="ECO:0000259" key="2">
    <source>
        <dbReference type="Pfam" id="PF07859"/>
    </source>
</evidence>
<dbReference type="InterPro" id="IPR013094">
    <property type="entry name" value="AB_hydrolase_3"/>
</dbReference>
<protein>
    <submittedName>
        <fullName evidence="3">Esterase/Lipase</fullName>
        <ecNumber evidence="3">3.1.1.1</ecNumber>
    </submittedName>
</protein>
<keyword evidence="4" id="KW-1185">Reference proteome</keyword>
<dbReference type="SUPFAM" id="SSF53474">
    <property type="entry name" value="alpha/beta-Hydrolases"/>
    <property type="match status" value="1"/>
</dbReference>
<dbReference type="EC" id="3.1.1.1" evidence="3"/>
<accession>A0ABN7RPJ7</accession>
<gene>
    <name evidence="3" type="primary">txxe 297-Pc-est</name>
    <name evidence="3" type="ORF">TXXE_03965</name>
</gene>
<dbReference type="PANTHER" id="PTHR48081">
    <property type="entry name" value="AB HYDROLASE SUPERFAMILY PROTEIN C4A8.06C"/>
    <property type="match status" value="1"/>
</dbReference>
<dbReference type="Proteomes" id="UP000681526">
    <property type="component" value="Unassembled WGS sequence"/>
</dbReference>
<dbReference type="Gene3D" id="3.40.50.1820">
    <property type="entry name" value="alpha/beta hydrolase"/>
    <property type="match status" value="1"/>
</dbReference>
<evidence type="ECO:0000313" key="4">
    <source>
        <dbReference type="Proteomes" id="UP000681526"/>
    </source>
</evidence>